<feature type="compositionally biased region" description="Basic and acidic residues" evidence="1">
    <location>
        <begin position="219"/>
        <end position="238"/>
    </location>
</feature>
<dbReference type="Proteomes" id="UP000029738">
    <property type="component" value="Unassembled WGS sequence"/>
</dbReference>
<dbReference type="Pfam" id="PF06051">
    <property type="entry name" value="DUF928"/>
    <property type="match status" value="1"/>
</dbReference>
<reference evidence="2" key="2">
    <citation type="submission" date="2019-11" db="EMBL/GenBank/DDBJ databases">
        <title>Improved Assembly of Tolypothrix boutellei genome.</title>
        <authorList>
            <person name="Sarangi A.N."/>
            <person name="Mukherjee M."/>
            <person name="Ghosh S."/>
            <person name="Singh D."/>
            <person name="Das A."/>
            <person name="Kant S."/>
            <person name="Prusty A."/>
            <person name="Tripathy S."/>
        </authorList>
    </citation>
    <scope>NUCLEOTIDE SEQUENCE</scope>
    <source>
        <strain evidence="2">VB521301</strain>
    </source>
</reference>
<proteinExistence type="predicted"/>
<organism evidence="2 3">
    <name type="scientific">Tolypothrix bouteillei VB521301</name>
    <dbReference type="NCBI Taxonomy" id="1479485"/>
    <lineage>
        <taxon>Bacteria</taxon>
        <taxon>Bacillati</taxon>
        <taxon>Cyanobacteriota</taxon>
        <taxon>Cyanophyceae</taxon>
        <taxon>Nostocales</taxon>
        <taxon>Tolypothrichaceae</taxon>
        <taxon>Tolypothrix</taxon>
    </lineage>
</organism>
<dbReference type="RefSeq" id="WP_038081723.1">
    <property type="nucleotide sequence ID" value="NZ_JHEG04000001.1"/>
</dbReference>
<evidence type="ECO:0000313" key="3">
    <source>
        <dbReference type="Proteomes" id="UP000029738"/>
    </source>
</evidence>
<sequence>MSNQLLNPWLVTGCVLTISLTTASLAIARYVPPRDQKPPGEYSRTGGGRGCPEDKIPLTILAPKKHIGETTSRYPTFAWFVSNSYEVDFRIFEFDANNQPSKPIGKPVLLPNSSGVNKYSLPENQQGLTVGQKYLWQAAIKCQQGYLVERAEFKVVEMPASLSKKLSMTEDAAKKADLYAEAGLWYNALDEALKVSQEKKIAKIVTTLLQDLVTLEEPSRTDKLTDAERQEVQKRGDLLKQIADSNPSN</sequence>
<dbReference type="AlphaFoldDB" id="A0A8S9TDB9"/>
<evidence type="ECO:0000313" key="2">
    <source>
        <dbReference type="EMBL" id="KAF3889313.1"/>
    </source>
</evidence>
<protein>
    <submittedName>
        <fullName evidence="2">DUF928 domain-containing protein</fullName>
    </submittedName>
</protein>
<comment type="caution">
    <text evidence="2">The sequence shown here is derived from an EMBL/GenBank/DDBJ whole genome shotgun (WGS) entry which is preliminary data.</text>
</comment>
<keyword evidence="3" id="KW-1185">Reference proteome</keyword>
<name>A0A8S9TDB9_9CYAN</name>
<dbReference type="EMBL" id="JHEG04000001">
    <property type="protein sequence ID" value="KAF3889313.1"/>
    <property type="molecule type" value="Genomic_DNA"/>
</dbReference>
<gene>
    <name evidence="2" type="ORF">DA73_0400030405</name>
</gene>
<accession>A0A8S9TDB9</accession>
<dbReference type="InterPro" id="IPR010328">
    <property type="entry name" value="DUF928"/>
</dbReference>
<reference evidence="2" key="1">
    <citation type="journal article" date="2015" name="Genome Announc.">
        <title>Draft Genome Sequence of Tolypothrix boutellei Strain VB521301.</title>
        <authorList>
            <person name="Chandrababunaidu M.M."/>
            <person name="Singh D."/>
            <person name="Sen D."/>
            <person name="Bhan S."/>
            <person name="Das S."/>
            <person name="Gupta A."/>
            <person name="Adhikary S.P."/>
            <person name="Tripathy S."/>
        </authorList>
    </citation>
    <scope>NUCLEOTIDE SEQUENCE</scope>
    <source>
        <strain evidence="2">VB521301</strain>
    </source>
</reference>
<feature type="region of interest" description="Disordered" evidence="1">
    <location>
        <begin position="219"/>
        <end position="249"/>
    </location>
</feature>
<evidence type="ECO:0000256" key="1">
    <source>
        <dbReference type="SAM" id="MobiDB-lite"/>
    </source>
</evidence>